<feature type="compositionally biased region" description="Low complexity" evidence="1">
    <location>
        <begin position="72"/>
        <end position="81"/>
    </location>
</feature>
<name>A0A5M3M7U0_CONPW</name>
<reference evidence="3" key="1">
    <citation type="journal article" date="2012" name="Science">
        <title>The Paleozoic origin of enzymatic lignin decomposition reconstructed from 31 fungal genomes.</title>
        <authorList>
            <person name="Floudas D."/>
            <person name="Binder M."/>
            <person name="Riley R."/>
            <person name="Barry K."/>
            <person name="Blanchette R.A."/>
            <person name="Henrissat B."/>
            <person name="Martinez A.T."/>
            <person name="Otillar R."/>
            <person name="Spatafora J.W."/>
            <person name="Yadav J.S."/>
            <person name="Aerts A."/>
            <person name="Benoit I."/>
            <person name="Boyd A."/>
            <person name="Carlson A."/>
            <person name="Copeland A."/>
            <person name="Coutinho P.M."/>
            <person name="de Vries R.P."/>
            <person name="Ferreira P."/>
            <person name="Findley K."/>
            <person name="Foster B."/>
            <person name="Gaskell J."/>
            <person name="Glotzer D."/>
            <person name="Gorecki P."/>
            <person name="Heitman J."/>
            <person name="Hesse C."/>
            <person name="Hori C."/>
            <person name="Igarashi K."/>
            <person name="Jurgens J.A."/>
            <person name="Kallen N."/>
            <person name="Kersten P."/>
            <person name="Kohler A."/>
            <person name="Kuees U."/>
            <person name="Kumar T.K.A."/>
            <person name="Kuo A."/>
            <person name="LaButti K."/>
            <person name="Larrondo L.F."/>
            <person name="Lindquist E."/>
            <person name="Ling A."/>
            <person name="Lombard V."/>
            <person name="Lucas S."/>
            <person name="Lundell T."/>
            <person name="Martin R."/>
            <person name="McLaughlin D.J."/>
            <person name="Morgenstern I."/>
            <person name="Morin E."/>
            <person name="Murat C."/>
            <person name="Nagy L.G."/>
            <person name="Nolan M."/>
            <person name="Ohm R.A."/>
            <person name="Patyshakuliyeva A."/>
            <person name="Rokas A."/>
            <person name="Ruiz-Duenas F.J."/>
            <person name="Sabat G."/>
            <person name="Salamov A."/>
            <person name="Samejima M."/>
            <person name="Schmutz J."/>
            <person name="Slot J.C."/>
            <person name="St John F."/>
            <person name="Stenlid J."/>
            <person name="Sun H."/>
            <person name="Sun S."/>
            <person name="Syed K."/>
            <person name="Tsang A."/>
            <person name="Wiebenga A."/>
            <person name="Young D."/>
            <person name="Pisabarro A."/>
            <person name="Eastwood D.C."/>
            <person name="Martin F."/>
            <person name="Cullen D."/>
            <person name="Grigoriev I.V."/>
            <person name="Hibbett D.S."/>
        </authorList>
    </citation>
    <scope>NUCLEOTIDE SEQUENCE [LARGE SCALE GENOMIC DNA]</scope>
    <source>
        <strain evidence="3">RWD-64-598 SS2</strain>
    </source>
</reference>
<dbReference type="EMBL" id="JH711589">
    <property type="protein sequence ID" value="EIW75342.1"/>
    <property type="molecule type" value="Genomic_DNA"/>
</dbReference>
<evidence type="ECO:0000313" key="3">
    <source>
        <dbReference type="Proteomes" id="UP000053558"/>
    </source>
</evidence>
<evidence type="ECO:0000313" key="2">
    <source>
        <dbReference type="EMBL" id="EIW75342.1"/>
    </source>
</evidence>
<comment type="caution">
    <text evidence="2">The sequence shown here is derived from an EMBL/GenBank/DDBJ whole genome shotgun (WGS) entry which is preliminary data.</text>
</comment>
<dbReference type="Proteomes" id="UP000053558">
    <property type="component" value="Unassembled WGS sequence"/>
</dbReference>
<accession>A0A5M3M7U0</accession>
<feature type="compositionally biased region" description="Low complexity" evidence="1">
    <location>
        <begin position="432"/>
        <end position="451"/>
    </location>
</feature>
<feature type="region of interest" description="Disordered" evidence="1">
    <location>
        <begin position="307"/>
        <end position="352"/>
    </location>
</feature>
<feature type="compositionally biased region" description="Polar residues" evidence="1">
    <location>
        <begin position="417"/>
        <end position="426"/>
    </location>
</feature>
<dbReference type="OMA" id="DANACHQ"/>
<feature type="region of interest" description="Disordered" evidence="1">
    <location>
        <begin position="417"/>
        <end position="507"/>
    </location>
</feature>
<feature type="compositionally biased region" description="Acidic residues" evidence="1">
    <location>
        <begin position="93"/>
        <end position="105"/>
    </location>
</feature>
<dbReference type="OrthoDB" id="2677435at2759"/>
<gene>
    <name evidence="2" type="ORF">CONPUDRAFT_159468</name>
</gene>
<feature type="compositionally biased region" description="Basic and acidic residues" evidence="1">
    <location>
        <begin position="1"/>
        <end position="16"/>
    </location>
</feature>
<dbReference type="AlphaFoldDB" id="A0A5M3M7U0"/>
<evidence type="ECO:0000256" key="1">
    <source>
        <dbReference type="SAM" id="MobiDB-lite"/>
    </source>
</evidence>
<sequence>MSERVSTRSSNAEKHPGLAHLALNRRSADEIALEKAQKRATQEAADKKKKKSQERLADAESKLAEQQKAKAMRAPKAPARPSHSRRLPNVPQDDGDEPVADETEVAEAPRKAQSTAIKKRSVNGGKGAGSAKQLAQVAKPKQSVAARSTFRSGVEELKMGGSREVPAVSPSFPSPVMLLYLTESTLYFHDNAIRQFSRPVSFKSVVKKWSSDIPRSAPPSVVSSQSHATSRNAASTVSSVAGARAVDATGASAIGEHVESLGLSDDNNENIARERQSLNKASAQDDNILDIAHASSDLPEMAEMVEMEEEEARSKQTSNKRTHLDIKEDEHKVLPPSDGEQAPSSEGIPWMPEDQLSDQVEQERLMDRYLTAMAPFMESGLPSQYNSTNEPDPEPVSRTTLSTDVAIIENAGVSDTTSACPTNTKSVHAAGTETARAANTKTARTVNTKTARAADSKNAHAAKSAKMVPATKSRGKKGKPSDAAAAAAVPTPIPAPAPASSKAKKPPSKWVKEDLPSYCNVKSLWTFVFIPTFLAWLGTQRAVWRPSSASVLEAMKEIWEVVYDQEMPEEQDTVEGAAFGLCKQKANDWRANFGSTAIAVLLNNFVEQDMYGQDGSEEDRKWYAEGLLCESAFMHEEVADNGTFVNPLCGKFMGNIIATHYLSTQGYVEVPNLDELAGLYAPWGAITLAITAGEHVCSLAKDGKLGSIEHILQDLANFEAAGRHGTSITRAKALMSANKDDRLELNGRTGKQSTTILNFSEQNWSSASSAYWMSVRAAEPEVMVLAFDASAPYSNKVK</sequence>
<keyword evidence="3" id="KW-1185">Reference proteome</keyword>
<feature type="region of interest" description="Disordered" evidence="1">
    <location>
        <begin position="1"/>
        <end position="147"/>
    </location>
</feature>
<feature type="compositionally biased region" description="Polar residues" evidence="1">
    <location>
        <begin position="221"/>
        <end position="239"/>
    </location>
</feature>
<feature type="compositionally biased region" description="Basic and acidic residues" evidence="1">
    <location>
        <begin position="322"/>
        <end position="333"/>
    </location>
</feature>
<organism evidence="2 3">
    <name type="scientific">Coniophora puteana (strain RWD-64-598)</name>
    <name type="common">Brown rot fungus</name>
    <dbReference type="NCBI Taxonomy" id="741705"/>
    <lineage>
        <taxon>Eukaryota</taxon>
        <taxon>Fungi</taxon>
        <taxon>Dikarya</taxon>
        <taxon>Basidiomycota</taxon>
        <taxon>Agaricomycotina</taxon>
        <taxon>Agaricomycetes</taxon>
        <taxon>Agaricomycetidae</taxon>
        <taxon>Boletales</taxon>
        <taxon>Coniophorineae</taxon>
        <taxon>Coniophoraceae</taxon>
        <taxon>Coniophora</taxon>
    </lineage>
</organism>
<feature type="region of interest" description="Disordered" evidence="1">
    <location>
        <begin position="212"/>
        <end position="239"/>
    </location>
</feature>
<proteinExistence type="predicted"/>
<feature type="compositionally biased region" description="Basic and acidic residues" evidence="1">
    <location>
        <begin position="53"/>
        <end position="68"/>
    </location>
</feature>
<feature type="compositionally biased region" description="Low complexity" evidence="1">
    <location>
        <begin position="481"/>
        <end position="490"/>
    </location>
</feature>
<protein>
    <submittedName>
        <fullName evidence="2">Uncharacterized protein</fullName>
    </submittedName>
</protein>
<feature type="compositionally biased region" description="Basic and acidic residues" evidence="1">
    <location>
        <begin position="26"/>
        <end position="46"/>
    </location>
</feature>
<dbReference type="GeneID" id="19204094"/>
<dbReference type="KEGG" id="cput:CONPUDRAFT_159468"/>
<dbReference type="RefSeq" id="XP_007774737.1">
    <property type="nucleotide sequence ID" value="XM_007776547.1"/>
</dbReference>